<reference evidence="2 3" key="1">
    <citation type="submission" date="2012-04" db="EMBL/GenBank/DDBJ databases">
        <title>The Genome Sequence of Bacillus cereus MC67.</title>
        <authorList>
            <consortium name="The Broad Institute Genome Sequencing Platform"/>
            <consortium name="The Broad Institute Genome Sequencing Center for Infectious Disease"/>
            <person name="Feldgarden M."/>
            <person name="Van der Auwera G.A."/>
            <person name="Mahillon J."/>
            <person name="Duprez V."/>
            <person name="Timmery S."/>
            <person name="Mattelet C."/>
            <person name="Dierick K."/>
            <person name="Sun M."/>
            <person name="Yu Z."/>
            <person name="Zhu L."/>
            <person name="Hu X."/>
            <person name="Shank E.B."/>
            <person name="Swiecicka I."/>
            <person name="Hansen B.M."/>
            <person name="Andrup L."/>
            <person name="Young S.K."/>
            <person name="Zeng Q."/>
            <person name="Gargeya S."/>
            <person name="Fitzgerald M."/>
            <person name="Haas B."/>
            <person name="Abouelleil A."/>
            <person name="Alvarado L."/>
            <person name="Arachchi H.M."/>
            <person name="Berlin A."/>
            <person name="Chapman S.B."/>
            <person name="Goldberg J."/>
            <person name="Griggs A."/>
            <person name="Gujja S."/>
            <person name="Hansen M."/>
            <person name="Howarth C."/>
            <person name="Imamovic A."/>
            <person name="Larimer J."/>
            <person name="McCowen C."/>
            <person name="Montmayeur A."/>
            <person name="Murphy C."/>
            <person name="Neiman D."/>
            <person name="Pearson M."/>
            <person name="Priest M."/>
            <person name="Roberts A."/>
            <person name="Saif S."/>
            <person name="Shea T."/>
            <person name="Sisk P."/>
            <person name="Sykes S."/>
            <person name="Wortman J."/>
            <person name="Nusbaum C."/>
            <person name="Birren B."/>
        </authorList>
    </citation>
    <scope>NUCLEOTIDE SEQUENCE [LARGE SCALE GENOMIC DNA]</scope>
    <source>
        <strain evidence="2 3">MC67</strain>
    </source>
</reference>
<dbReference type="PANTHER" id="PTHR38589">
    <property type="entry name" value="BLR0621 PROTEIN"/>
    <property type="match status" value="1"/>
</dbReference>
<organism evidence="2 3">
    <name type="scientific">Bacillus cereus MC67</name>
    <dbReference type="NCBI Taxonomy" id="1053219"/>
    <lineage>
        <taxon>Bacteria</taxon>
        <taxon>Bacillati</taxon>
        <taxon>Bacillota</taxon>
        <taxon>Bacilli</taxon>
        <taxon>Bacillales</taxon>
        <taxon>Bacillaceae</taxon>
        <taxon>Bacillus</taxon>
        <taxon>Bacillus cereus group</taxon>
    </lineage>
</organism>
<dbReference type="Proteomes" id="UP000006997">
    <property type="component" value="Unassembled WGS sequence"/>
</dbReference>
<dbReference type="PANTHER" id="PTHR38589:SF1">
    <property type="entry name" value="BLR0621 PROTEIN"/>
    <property type="match status" value="1"/>
</dbReference>
<evidence type="ECO:0000313" key="3">
    <source>
        <dbReference type="Proteomes" id="UP000006997"/>
    </source>
</evidence>
<sequence>MSSPRGKYTIGSAFGRQGNPGTKLPFINLTQNHVWVDDSTSPYYNTLQEKPVRGRWKSAKNMYIPAYDYGFVINYNTESRTPYKGSAIFFHVSTSWTEGCTGVDKQNVIDMLRWIDPGKNPVIIQTPEHELTNY</sequence>
<evidence type="ECO:0000259" key="1">
    <source>
        <dbReference type="Pfam" id="PF03734"/>
    </source>
</evidence>
<feature type="domain" description="L,D-TPase catalytic" evidence="1">
    <location>
        <begin position="3"/>
        <end position="124"/>
    </location>
</feature>
<dbReference type="EMBL" id="AHEN01000009">
    <property type="protein sequence ID" value="EJR02748.1"/>
    <property type="molecule type" value="Genomic_DNA"/>
</dbReference>
<comment type="caution">
    <text evidence="2">The sequence shown here is derived from an EMBL/GenBank/DDBJ whole genome shotgun (WGS) entry which is preliminary data.</text>
</comment>
<dbReference type="HOGENOM" id="CLU_068009_3_0_9"/>
<protein>
    <recommendedName>
        <fullName evidence="1">L,D-TPase catalytic domain-containing protein</fullName>
    </recommendedName>
</protein>
<dbReference type="CDD" id="cd16913">
    <property type="entry name" value="YkuD_like"/>
    <property type="match status" value="1"/>
</dbReference>
<dbReference type="GO" id="GO:0016740">
    <property type="term" value="F:transferase activity"/>
    <property type="evidence" value="ECO:0007669"/>
    <property type="project" value="InterPro"/>
</dbReference>
<accession>J8FGZ3</accession>
<evidence type="ECO:0000313" key="2">
    <source>
        <dbReference type="EMBL" id="EJR02748.1"/>
    </source>
</evidence>
<dbReference type="PATRIC" id="fig|1053219.3.peg.1317"/>
<proteinExistence type="predicted"/>
<gene>
    <name evidence="2" type="ORF">II3_01300</name>
</gene>
<name>J8FGZ3_BACCE</name>
<dbReference type="Pfam" id="PF03734">
    <property type="entry name" value="YkuD"/>
    <property type="match status" value="1"/>
</dbReference>
<dbReference type="InterPro" id="IPR005490">
    <property type="entry name" value="LD_TPept_cat_dom"/>
</dbReference>
<dbReference type="AlphaFoldDB" id="J8FGZ3"/>